<evidence type="ECO:0000256" key="2">
    <source>
        <dbReference type="ARBA" id="ARBA00022898"/>
    </source>
</evidence>
<keyword evidence="7" id="KW-0808">Transferase</keyword>
<keyword evidence="7" id="KW-0032">Aminotransferase</keyword>
<dbReference type="SUPFAM" id="SSF53383">
    <property type="entry name" value="PLP-dependent transferases"/>
    <property type="match status" value="1"/>
</dbReference>
<sequence>MSTVQIDAFTAPQRHHDQTLTAQITQMIEHKITGLGLRPGSRLPSIRAMAEHLKVSRFTMVEAYEQLTSKGWLQARPGAGYFVNARPALKDADVLSLHPPHAGQSATGGNSNPPALDVSWLLESTLRDMGGRFNPGTSALMPKAWLDAELVASAIRSVGRSSCASLMEYGNAQGYLPLRISIAEQLQLMGIAAHAEHNMLITSGVTHATDLALRTLAAPGDTVLVEDPAWYLVFARLAAAGVRVIGIPRTHTGPDLDMLEHLVRQHRPKLFFINSAVHNPTGYSLSPRSAHTILKLAQEYDFHILEDDTYGELHPGGAIRIAALDGLERVLLTGGFSKPLAAGLRIGYIAASAALTKRLTDLKLLSGLTTPELPERVLQHIMASGQYSRHIQRLRQAVDHARHQAMAFFKPLGLAPDPAPHAGLFLWLNCQQDSEQLARKAASQGLILAPGRLFSPAQVPDTHIRLSVSITENPEALQLLKSLLSQA</sequence>
<dbReference type="Gene3D" id="3.40.640.10">
    <property type="entry name" value="Type I PLP-dependent aspartate aminotransferase-like (Major domain)"/>
    <property type="match status" value="1"/>
</dbReference>
<keyword evidence="3" id="KW-0805">Transcription regulation</keyword>
<dbReference type="PANTHER" id="PTHR46577">
    <property type="entry name" value="HTH-TYPE TRANSCRIPTIONAL REGULATORY PROTEIN GABR"/>
    <property type="match status" value="1"/>
</dbReference>
<protein>
    <submittedName>
        <fullName evidence="7">PLP-dependent aminotransferase family protein</fullName>
    </submittedName>
</protein>
<evidence type="ECO:0000259" key="6">
    <source>
        <dbReference type="PROSITE" id="PS50949"/>
    </source>
</evidence>
<dbReference type="PANTHER" id="PTHR46577:SF2">
    <property type="entry name" value="TRANSCRIPTIONAL REGULATORY PROTEIN"/>
    <property type="match status" value="1"/>
</dbReference>
<keyword evidence="8" id="KW-1185">Reference proteome</keyword>
<dbReference type="Gene3D" id="3.90.1150.10">
    <property type="entry name" value="Aspartate Aminotransferase, domain 1"/>
    <property type="match status" value="1"/>
</dbReference>
<feature type="domain" description="HTH gntR-type" evidence="6">
    <location>
        <begin position="18"/>
        <end position="86"/>
    </location>
</feature>
<evidence type="ECO:0000256" key="3">
    <source>
        <dbReference type="ARBA" id="ARBA00023015"/>
    </source>
</evidence>
<dbReference type="GO" id="GO:0030170">
    <property type="term" value="F:pyridoxal phosphate binding"/>
    <property type="evidence" value="ECO:0007669"/>
    <property type="project" value="InterPro"/>
</dbReference>
<dbReference type="EMBL" id="SSWX01000036">
    <property type="protein sequence ID" value="THJ30733.1"/>
    <property type="molecule type" value="Genomic_DNA"/>
</dbReference>
<evidence type="ECO:0000256" key="1">
    <source>
        <dbReference type="ARBA" id="ARBA00005384"/>
    </source>
</evidence>
<dbReference type="InterPro" id="IPR036388">
    <property type="entry name" value="WH-like_DNA-bd_sf"/>
</dbReference>
<dbReference type="Proteomes" id="UP000306236">
    <property type="component" value="Unassembled WGS sequence"/>
</dbReference>
<dbReference type="CDD" id="cd00609">
    <property type="entry name" value="AAT_like"/>
    <property type="match status" value="1"/>
</dbReference>
<keyword evidence="4" id="KW-0238">DNA-binding</keyword>
<keyword evidence="5" id="KW-0804">Transcription</keyword>
<dbReference type="InterPro" id="IPR051446">
    <property type="entry name" value="HTH_trans_reg/aminotransferase"/>
</dbReference>
<dbReference type="InterPro" id="IPR015422">
    <property type="entry name" value="PyrdxlP-dep_Trfase_small"/>
</dbReference>
<dbReference type="InterPro" id="IPR000524">
    <property type="entry name" value="Tscrpt_reg_HTH_GntR"/>
</dbReference>
<dbReference type="InterPro" id="IPR004839">
    <property type="entry name" value="Aminotransferase_I/II_large"/>
</dbReference>
<dbReference type="PROSITE" id="PS50949">
    <property type="entry name" value="HTH_GNTR"/>
    <property type="match status" value="1"/>
</dbReference>
<evidence type="ECO:0000313" key="7">
    <source>
        <dbReference type="EMBL" id="THJ30733.1"/>
    </source>
</evidence>
<name>A0A4S5BIP4_9BURK</name>
<dbReference type="AlphaFoldDB" id="A0A4S5BIP4"/>
<evidence type="ECO:0000256" key="4">
    <source>
        <dbReference type="ARBA" id="ARBA00023125"/>
    </source>
</evidence>
<dbReference type="GO" id="GO:0003677">
    <property type="term" value="F:DNA binding"/>
    <property type="evidence" value="ECO:0007669"/>
    <property type="project" value="UniProtKB-KW"/>
</dbReference>
<dbReference type="GO" id="GO:0008483">
    <property type="term" value="F:transaminase activity"/>
    <property type="evidence" value="ECO:0007669"/>
    <property type="project" value="UniProtKB-KW"/>
</dbReference>
<dbReference type="Pfam" id="PF00392">
    <property type="entry name" value="GntR"/>
    <property type="match status" value="1"/>
</dbReference>
<proteinExistence type="inferred from homology"/>
<dbReference type="GO" id="GO:0003700">
    <property type="term" value="F:DNA-binding transcription factor activity"/>
    <property type="evidence" value="ECO:0007669"/>
    <property type="project" value="InterPro"/>
</dbReference>
<dbReference type="SUPFAM" id="SSF46785">
    <property type="entry name" value="Winged helix' DNA-binding domain"/>
    <property type="match status" value="1"/>
</dbReference>
<reference evidence="7 8" key="1">
    <citation type="submission" date="2019-04" db="EMBL/GenBank/DDBJ databases">
        <title>Lampropedia sp YIM MLB12 draf genome.</title>
        <authorList>
            <person name="Wang Y.-X."/>
        </authorList>
    </citation>
    <scope>NUCLEOTIDE SEQUENCE [LARGE SCALE GENOMIC DNA]</scope>
    <source>
        <strain evidence="7 8">YIM MLB12</strain>
    </source>
</reference>
<dbReference type="SMART" id="SM00345">
    <property type="entry name" value="HTH_GNTR"/>
    <property type="match status" value="1"/>
</dbReference>
<keyword evidence="2" id="KW-0663">Pyridoxal phosphate</keyword>
<evidence type="ECO:0000313" key="8">
    <source>
        <dbReference type="Proteomes" id="UP000306236"/>
    </source>
</evidence>
<dbReference type="Gene3D" id="1.10.10.10">
    <property type="entry name" value="Winged helix-like DNA-binding domain superfamily/Winged helix DNA-binding domain"/>
    <property type="match status" value="1"/>
</dbReference>
<organism evidence="7 8">
    <name type="scientific">Lampropedia aestuarii</name>
    <dbReference type="NCBI Taxonomy" id="2562762"/>
    <lineage>
        <taxon>Bacteria</taxon>
        <taxon>Pseudomonadati</taxon>
        <taxon>Pseudomonadota</taxon>
        <taxon>Betaproteobacteria</taxon>
        <taxon>Burkholderiales</taxon>
        <taxon>Comamonadaceae</taxon>
        <taxon>Lampropedia</taxon>
    </lineage>
</organism>
<dbReference type="OrthoDB" id="9804020at2"/>
<gene>
    <name evidence="7" type="ORF">E8K88_17320</name>
</gene>
<evidence type="ECO:0000256" key="5">
    <source>
        <dbReference type="ARBA" id="ARBA00023163"/>
    </source>
</evidence>
<dbReference type="InterPro" id="IPR015421">
    <property type="entry name" value="PyrdxlP-dep_Trfase_major"/>
</dbReference>
<dbReference type="InterPro" id="IPR015424">
    <property type="entry name" value="PyrdxlP-dep_Trfase"/>
</dbReference>
<dbReference type="InterPro" id="IPR036390">
    <property type="entry name" value="WH_DNA-bd_sf"/>
</dbReference>
<dbReference type="Pfam" id="PF00155">
    <property type="entry name" value="Aminotran_1_2"/>
    <property type="match status" value="1"/>
</dbReference>
<dbReference type="CDD" id="cd07377">
    <property type="entry name" value="WHTH_GntR"/>
    <property type="match status" value="1"/>
</dbReference>
<accession>A0A4S5BIP4</accession>
<comment type="caution">
    <text evidence="7">The sequence shown here is derived from an EMBL/GenBank/DDBJ whole genome shotgun (WGS) entry which is preliminary data.</text>
</comment>
<dbReference type="RefSeq" id="WP_136407931.1">
    <property type="nucleotide sequence ID" value="NZ_SSWX01000036.1"/>
</dbReference>
<comment type="similarity">
    <text evidence="1">In the C-terminal section; belongs to the class-I pyridoxal-phosphate-dependent aminotransferase family.</text>
</comment>